<reference evidence="1 2" key="1">
    <citation type="submission" date="2019-02" db="EMBL/GenBank/DDBJ databases">
        <title>Deep-cultivation of Planctomycetes and their phenomic and genomic characterization uncovers novel biology.</title>
        <authorList>
            <person name="Wiegand S."/>
            <person name="Jogler M."/>
            <person name="Boedeker C."/>
            <person name="Pinto D."/>
            <person name="Vollmers J."/>
            <person name="Rivas-Marin E."/>
            <person name="Kohn T."/>
            <person name="Peeters S.H."/>
            <person name="Heuer A."/>
            <person name="Rast P."/>
            <person name="Oberbeckmann S."/>
            <person name="Bunk B."/>
            <person name="Jeske O."/>
            <person name="Meyerdierks A."/>
            <person name="Storesund J.E."/>
            <person name="Kallscheuer N."/>
            <person name="Luecker S."/>
            <person name="Lage O.M."/>
            <person name="Pohl T."/>
            <person name="Merkel B.J."/>
            <person name="Hornburger P."/>
            <person name="Mueller R.-W."/>
            <person name="Bruemmer F."/>
            <person name="Labrenz M."/>
            <person name="Spormann A.M."/>
            <person name="Op Den Camp H."/>
            <person name="Overmann J."/>
            <person name="Amann R."/>
            <person name="Jetten M.S.M."/>
            <person name="Mascher T."/>
            <person name="Medema M.H."/>
            <person name="Devos D.P."/>
            <person name="Kaster A.-K."/>
            <person name="Ovreas L."/>
            <person name="Rohde M."/>
            <person name="Galperin M.Y."/>
            <person name="Jogler C."/>
        </authorList>
    </citation>
    <scope>NUCLEOTIDE SEQUENCE [LARGE SCALE GENOMIC DNA]</scope>
    <source>
        <strain evidence="1 2">Poly41</strain>
    </source>
</reference>
<dbReference type="PANTHER" id="PTHR35175">
    <property type="entry name" value="DUF1289 DOMAIN-CONTAINING PROTEIN"/>
    <property type="match status" value="1"/>
</dbReference>
<evidence type="ECO:0008006" key="3">
    <source>
        <dbReference type="Google" id="ProtNLM"/>
    </source>
</evidence>
<comment type="caution">
    <text evidence="1">The sequence shown here is derived from an EMBL/GenBank/DDBJ whole genome shotgun (WGS) entry which is preliminary data.</text>
</comment>
<name>A0A5C6E285_9BACT</name>
<evidence type="ECO:0000313" key="2">
    <source>
        <dbReference type="Proteomes" id="UP000319143"/>
    </source>
</evidence>
<proteinExistence type="predicted"/>
<dbReference type="PANTHER" id="PTHR35175:SF2">
    <property type="entry name" value="DUF1289 DOMAIN-CONTAINING PROTEIN"/>
    <property type="match status" value="1"/>
</dbReference>
<dbReference type="Pfam" id="PF06945">
    <property type="entry name" value="DUF1289"/>
    <property type="match status" value="1"/>
</dbReference>
<accession>A0A5C6E285</accession>
<dbReference type="AlphaFoldDB" id="A0A5C6E285"/>
<protein>
    <recommendedName>
        <fullName evidence="3">DUF1289 domain-containing protein</fullName>
    </recommendedName>
</protein>
<dbReference type="RefSeq" id="WP_146524207.1">
    <property type="nucleotide sequence ID" value="NZ_SJPV01000001.1"/>
</dbReference>
<dbReference type="EMBL" id="SJPV01000001">
    <property type="protein sequence ID" value="TWU42087.1"/>
    <property type="molecule type" value="Genomic_DNA"/>
</dbReference>
<dbReference type="InterPro" id="IPR010710">
    <property type="entry name" value="DUF1289"/>
</dbReference>
<sequence>MNPSFEKSEEVGRRSPCVGQCQLNGSQICSGCFRSRQEIGCWSVACVREKERIIERANARRKAAKPSVF</sequence>
<dbReference type="OrthoDB" id="9811423at2"/>
<evidence type="ECO:0000313" key="1">
    <source>
        <dbReference type="EMBL" id="TWU42087.1"/>
    </source>
</evidence>
<dbReference type="Proteomes" id="UP000319143">
    <property type="component" value="Unassembled WGS sequence"/>
</dbReference>
<organism evidence="1 2">
    <name type="scientific">Novipirellula artificiosorum</name>
    <dbReference type="NCBI Taxonomy" id="2528016"/>
    <lineage>
        <taxon>Bacteria</taxon>
        <taxon>Pseudomonadati</taxon>
        <taxon>Planctomycetota</taxon>
        <taxon>Planctomycetia</taxon>
        <taxon>Pirellulales</taxon>
        <taxon>Pirellulaceae</taxon>
        <taxon>Novipirellula</taxon>
    </lineage>
</organism>
<gene>
    <name evidence="1" type="ORF">Poly41_03830</name>
</gene>
<keyword evidence="2" id="KW-1185">Reference proteome</keyword>